<name>A0A0M3KC48_ANISI</name>
<dbReference type="InterPro" id="IPR036179">
    <property type="entry name" value="Ig-like_dom_sf"/>
</dbReference>
<evidence type="ECO:0000313" key="2">
    <source>
        <dbReference type="EMBL" id="VDK62245.1"/>
    </source>
</evidence>
<accession>A0A0M3KC48</accession>
<dbReference type="OrthoDB" id="5985519at2759"/>
<dbReference type="SUPFAM" id="SSF48726">
    <property type="entry name" value="Immunoglobulin"/>
    <property type="match status" value="1"/>
</dbReference>
<evidence type="ECO:0000313" key="4">
    <source>
        <dbReference type="WBParaSite" id="ASIM_0001854701-mRNA-1"/>
    </source>
</evidence>
<proteinExistence type="predicted"/>
<evidence type="ECO:0000259" key="1">
    <source>
        <dbReference type="PROSITE" id="PS50835"/>
    </source>
</evidence>
<sequence length="88" mass="10001">DDGTLFIEKVAKKAVHTFKCTATNDAGTDEKEYMVKLISPPFVTKEGLKTINSTEGDPSLLVCEIEGHVPRIYWFKVDICFYIRDFKP</sequence>
<dbReference type="InterPro" id="IPR007110">
    <property type="entry name" value="Ig-like_dom"/>
</dbReference>
<dbReference type="AlphaFoldDB" id="A0A0M3KC48"/>
<dbReference type="EMBL" id="UYRR01034787">
    <property type="protein sequence ID" value="VDK62245.1"/>
    <property type="molecule type" value="Genomic_DNA"/>
</dbReference>
<reference evidence="2 3" key="2">
    <citation type="submission" date="2018-11" db="EMBL/GenBank/DDBJ databases">
        <authorList>
            <consortium name="Pathogen Informatics"/>
        </authorList>
    </citation>
    <scope>NUCLEOTIDE SEQUENCE [LARGE SCALE GENOMIC DNA]</scope>
</reference>
<feature type="domain" description="Ig-like" evidence="1">
    <location>
        <begin position="40"/>
        <end position="88"/>
    </location>
</feature>
<dbReference type="PROSITE" id="PS50835">
    <property type="entry name" value="IG_LIKE"/>
    <property type="match status" value="1"/>
</dbReference>
<dbReference type="Proteomes" id="UP000267096">
    <property type="component" value="Unassembled WGS sequence"/>
</dbReference>
<protein>
    <submittedName>
        <fullName evidence="4">Ig-like domain-containing protein</fullName>
    </submittedName>
</protein>
<evidence type="ECO:0000313" key="3">
    <source>
        <dbReference type="Proteomes" id="UP000267096"/>
    </source>
</evidence>
<dbReference type="InterPro" id="IPR013783">
    <property type="entry name" value="Ig-like_fold"/>
</dbReference>
<dbReference type="WBParaSite" id="ASIM_0001854701-mRNA-1">
    <property type="protein sequence ID" value="ASIM_0001854701-mRNA-1"/>
    <property type="gene ID" value="ASIM_0001854701"/>
</dbReference>
<reference evidence="4" key="1">
    <citation type="submission" date="2017-02" db="UniProtKB">
        <authorList>
            <consortium name="WormBaseParasite"/>
        </authorList>
    </citation>
    <scope>IDENTIFICATION</scope>
</reference>
<keyword evidence="3" id="KW-1185">Reference proteome</keyword>
<organism evidence="4">
    <name type="scientific">Anisakis simplex</name>
    <name type="common">Herring worm</name>
    <dbReference type="NCBI Taxonomy" id="6269"/>
    <lineage>
        <taxon>Eukaryota</taxon>
        <taxon>Metazoa</taxon>
        <taxon>Ecdysozoa</taxon>
        <taxon>Nematoda</taxon>
        <taxon>Chromadorea</taxon>
        <taxon>Rhabditida</taxon>
        <taxon>Spirurina</taxon>
        <taxon>Ascaridomorpha</taxon>
        <taxon>Ascaridoidea</taxon>
        <taxon>Anisakidae</taxon>
        <taxon>Anisakis</taxon>
        <taxon>Anisakis simplex complex</taxon>
    </lineage>
</organism>
<dbReference type="Gene3D" id="2.60.40.10">
    <property type="entry name" value="Immunoglobulins"/>
    <property type="match status" value="1"/>
</dbReference>
<gene>
    <name evidence="2" type="ORF">ASIM_LOCUS17946</name>
</gene>